<evidence type="ECO:0000313" key="1">
    <source>
        <dbReference type="EMBL" id="KAK9199483.1"/>
    </source>
</evidence>
<evidence type="ECO:0000313" key="2">
    <source>
        <dbReference type="Proteomes" id="UP001428341"/>
    </source>
</evidence>
<protein>
    <submittedName>
        <fullName evidence="1">Uncharacterized protein</fullName>
    </submittedName>
</protein>
<organism evidence="1 2">
    <name type="scientific">Citrus x changshan-huyou</name>
    <dbReference type="NCBI Taxonomy" id="2935761"/>
    <lineage>
        <taxon>Eukaryota</taxon>
        <taxon>Viridiplantae</taxon>
        <taxon>Streptophyta</taxon>
        <taxon>Embryophyta</taxon>
        <taxon>Tracheophyta</taxon>
        <taxon>Spermatophyta</taxon>
        <taxon>Magnoliopsida</taxon>
        <taxon>eudicotyledons</taxon>
        <taxon>Gunneridae</taxon>
        <taxon>Pentapetalae</taxon>
        <taxon>rosids</taxon>
        <taxon>malvids</taxon>
        <taxon>Sapindales</taxon>
        <taxon>Rutaceae</taxon>
        <taxon>Aurantioideae</taxon>
        <taxon>Citrus</taxon>
    </lineage>
</organism>
<comment type="caution">
    <text evidence="1">The sequence shown here is derived from an EMBL/GenBank/DDBJ whole genome shotgun (WGS) entry which is preliminary data.</text>
</comment>
<dbReference type="PANTHER" id="PTHR31245:SF20">
    <property type="entry name" value="F18B13.13 PROTEIN"/>
    <property type="match status" value="1"/>
</dbReference>
<dbReference type="PANTHER" id="PTHR31245">
    <property type="entry name" value="UBIQUITIN SYSTEM COMPONENT CUE PROTEIN"/>
    <property type="match status" value="1"/>
</dbReference>
<gene>
    <name evidence="1" type="ORF">WN944_014674</name>
</gene>
<reference evidence="1 2" key="1">
    <citation type="submission" date="2024-05" db="EMBL/GenBank/DDBJ databases">
        <title>Haplotype-resolved chromosome-level genome assembly of Huyou (Citrus changshanensis).</title>
        <authorList>
            <person name="Miao C."/>
            <person name="Chen W."/>
            <person name="Wu Y."/>
            <person name="Wang L."/>
            <person name="Zhao S."/>
            <person name="Grierson D."/>
            <person name="Xu C."/>
            <person name="Chen K."/>
        </authorList>
    </citation>
    <scope>NUCLEOTIDE SEQUENCE [LARGE SCALE GENOMIC DNA]</scope>
    <source>
        <strain evidence="1">01-14</strain>
        <tissue evidence="1">Leaf</tissue>
    </source>
</reference>
<keyword evidence="2" id="KW-1185">Reference proteome</keyword>
<name>A0AAP0M8T3_9ROSI</name>
<proteinExistence type="predicted"/>
<dbReference type="AlphaFoldDB" id="A0AAP0M8T3"/>
<accession>A0AAP0M8T3</accession>
<dbReference type="Proteomes" id="UP001428341">
    <property type="component" value="Unassembled WGS sequence"/>
</dbReference>
<sequence length="296" mass="33731">MLKSKNILEPMEPRLTLGVAHAAAQTCSSALSILENVLRRYVTIQERFPVRLNGVELNHPVTEPRNFLKLGPVSSLMHLLRCHGNFHNALRMEDPDHQLQISQNYMAPNRWDQFAKITLFNSRDQLFKAIRDLWPVFDIEFPLTGFTHQVALVEFSSMMTINLDSAPKDLELAIKVLQQLSLEDSMATGSSSSSKENSSCTCSIEKKRCIHVKYIWGDMLVKELMNAQSIEDAKARAVGVMQGFNNKITAKETAKTEERLMQENWIFKHQLRQNEKQGSKGLLKALQLKIYTLTLC</sequence>
<dbReference type="EMBL" id="JBCGBO010000005">
    <property type="protein sequence ID" value="KAK9199483.1"/>
    <property type="molecule type" value="Genomic_DNA"/>
</dbReference>